<feature type="compositionally biased region" description="Gly residues" evidence="4">
    <location>
        <begin position="3225"/>
        <end position="3235"/>
    </location>
</feature>
<dbReference type="InterPro" id="IPR013320">
    <property type="entry name" value="ConA-like_dom_sf"/>
</dbReference>
<keyword evidence="3" id="KW-1015">Disulfide bond</keyword>
<dbReference type="NCBIfam" id="TIGR01643">
    <property type="entry name" value="YD_repeat_2x"/>
    <property type="match status" value="11"/>
</dbReference>
<feature type="domain" description="LamG-like jellyroll fold" evidence="6">
    <location>
        <begin position="1591"/>
        <end position="1732"/>
    </location>
</feature>
<feature type="domain" description="Laminin G" evidence="5">
    <location>
        <begin position="1591"/>
        <end position="1727"/>
    </location>
</feature>
<gene>
    <name evidence="7" type="ordered locus">SVEN_7377</name>
</gene>
<proteinExistence type="predicted"/>
<evidence type="ECO:0000259" key="6">
    <source>
        <dbReference type="SMART" id="SM00560"/>
    </source>
</evidence>
<dbReference type="Pfam" id="PF13385">
    <property type="entry name" value="Laminin_G_3"/>
    <property type="match status" value="3"/>
</dbReference>
<dbReference type="GO" id="GO:0005975">
    <property type="term" value="P:carbohydrate metabolic process"/>
    <property type="evidence" value="ECO:0007669"/>
    <property type="project" value="UniProtKB-ARBA"/>
</dbReference>
<sequence>MRTARPLVLLVAFIFAVLTGTERAALALDGWAAKAGRGAGDAPEQSWGSARGGGHRAPGDTTDADTAGGRAGALTAPGELPAEGGAAPVHLGRAPRPAPVPFSKVPVPAKAAKGPGKGFDTKASTEVPAERTERGRTFLNKDGTYTTRFYDEQVNFRSRDGKWNAIDTRLARPAEASGAPGTAGTGWQARATEDKIRFSEFADAPTLVHLGVGGTASIGYAIDGAAHSPGRVDGSVITYPEVRRSTDVELVAGSDSVKETLILKDAKAPTTWRFPLVLGGLTAKLDGHGGIAFHNAAGHRKAWMPAGWMEDSKKAPNSDEGVISSGVRYDIVREGSRQVLVVSLDRAWLADPERVYPVRVDPSANGLGAASGTYVEAPYNQNFSSSTELKVGTYDAGGHKAASFLKFNGLDTTLKNAYVINANLSLYNTWSYSCTARPVTVHQITSNWSEGSTSTYPGPATGGALGSKSFAHAWRADGSTSWPCGSAAWESIPLGAAGRQLVDDWTHGRQPNYGLAVKAATDDSRSWKKFGSDNFPDGKPSLDVTWSRYGASYGLGGFVTPMTATSEGTFKVTVTNQGQQTWGKTSNFKLRYDLFDANGALVGGDYWSKIRWTPMPYDVAPGASATVDAKIAPLAPGTYTLVWTMDEYGVSSFAADGVPGAGIRFDAVNARPYITGAAPPSGTVVDTLTPTLWASATDTDRSPGALTYQFEVCEVEGKDTRKNCRGNTHAASSSWTVPGGWLSWAKTYAWYAYANDGKDQSSRTSPSILTPQVPQPVITSHLGGADGGRSFGERSGNHVTAATDAAVPTVGPELAVTRTYNSQDPRVANAFGAGWATRWDMRAAAEPDGSVVLTLTNGSQARFGRNGDGTYSAPSGSMGVLTAVTGGGWTLRDASAALHTFDATGLLTKVTDGHGREQRLTYTGGRLTKATDALSGRALSFTWNGAHVASVSTDAVGPGAPALTWSYTYQGDLLTKVCPPSSTTACTTYEYTGASPYRGMVQDANPVAYWRMNETEGEAAQSEAVSRTGMNAGRLRDVTLGGAGALTGTGNKAVSFNGTSSVVELPESTLASSTVLSVELWFRTDKPGTLVGFQDKRLSDGKPAWWNPVLGITQDGRLHGGLELKDVWAPPLTSPGTVTDNAWHHAVLTSTGTEQTLYLDGTRLGATTGVVDHHGKTFTYLGAGYSSSAWDNGSEGVRRFTGAMDEVAVYPRALDASTVRAHHAARTGSSKLIKTTLPSGRVGTRVEYDTDTERATKVTDESGGTWQISAPRYASGSQAYADAVRATGPVNYWRLGDSSGAAAADEMSAGGNGSYRDGVTLGGVGAFLDGDDGAATLDGSKGAVAVPAESVYDATSLSVELWFRTDKPSGVLLGLQNAELGATPTMWNASLLVDGEGKLRGHLWDGPSAGWPVMGGVKVTDNTWHHVVITGGPAGQSLYLDGARIGSKSGVVKPETLVHAYLGAGYSSEAWDGQARATRFFNGRIDEAAFYTKELDAQTVADHYKARTRLVTGNGDQYQGTVMADAPAGYWRLNETGGTTVVNKVAVGGANGTYTKVTPGAPGAFGAGDGSAAEFAGDGWAALPGGHLPTTDLSAELWFRTGKPGVLFSDQEKPLPDAAGYAPVLYVGSDNKLHGQYFTRGVAATNTSPNTVTDNEWHHAAVTAQGPTHTLYLDGVQVAQTTTVPVTHEANKLAYIGAGHTAFWPASPGDGVQYFTGRIDEVAVYPRALSGDQVARHYGARTQASGSSLSSTVTVTDPTGARTSSTFDAIRGQRPVASTDADGGVTTYAYDTGGFLHTVTDPNGHVTITGHDEHGNTVATTRCRDADSCWTSFAEYHHNAADPLDPRNGKQTAVRDARSTGVTDNRYRTTTSYNALGQPEGTTLADGRTSATTYTTGTEPATGGGTTPRGLVATQKTPGGATVSYGYYANGDLARSTTPSGLVSTFTYDGIGRKLTETQVSSRHPAGATTRYTYDTMSKVVSEDAPGVTNEITGVTHTARVARTFDADGYLLTETVKDTTGGDPERTTTYHYDARGFNDRVTDPAGNETAYTHDALGRVTGVTDPAGNVVTHRFTARGQLAETVLKDWTGHPSGGTRDLVLSSRTYDPAGRLASTTDALGATTAYTYYDDGLAATETAKAVTQSDGGKRDIVLEANTYDGAGHLTRQTLAGGRTITQTVDATGRTTAAVLDPSGLNRASTYAYDADDRLTEQSSTIDGTGRKLTESFEYDVAGNPLKATVTDGTTTRSSRQTYDEHGAELTSVTPRGNTTTSRYDILGRLVEQTDPQIQAEEKGAAATAVTPRSQVGYNTFGEVTETRDPRGSVVRTEVDRLGRAVAVTLPDYTPPGAATAITATSRTAYDGLGRTVSRTDPLGRTTSYAYDQLGNLVSVTDPAVDDTVGTAALQSPGAGYFDGGSQALGGGAVSTFTWTPTGLQLSSTDQTGSRSEATYDELGRQLTATTIERRPQAQTLTSRFTWDDAGNQTRSTTPSGRTTRTEYNAADQVLKVIDPAGGVTTSAYDGLGRLIETKDPTGRRATTAYDASGLPVSTTDYGTGSTPLRTATSEYDADGNLTAAVDANGARTTYGYDALGQLTKQVLPVSATKSITTTFGYDAAGNRTRLTDGRGKATYYTFNVWGLPESTIEPATSQHWTADVRTWTTVYDAAGRPVTELLPGNVKRQRTYDALDRLTGETGSGTAVATRPRTLGYDLAGRMTKSGGAGAGSENTYTYNDRGQLLTSDGPSGRSEYGYDADGLMTSRKDAAGTTTFTYDEGGRLHTTTDPLTGTEVRNDYDAAGRLQLTQYAAAGAPRQVRAQRAYTYDSLGRLTGDMITRTAGGGVQGQVYDYDLADQLVKKTTTGTAGAASHTYGYDLAGRMTSWNDGTTSVPYEWDDAGNLTRRGSVTGSYDSRNRLESWGTETYAYSARGTEKTVTQTTEGGTARQIQSDAFERTVSNGASTFTYDSLDRLMTHNGTAFTYDGGSNDLVTDATTGYVRAPDGTIVSTAVTAQAGSARLAVTDQHTDLVASLTADGTAVSGSRAYDPFGRTTASQGANPSVGYQSGWTDSGTGEVNMAARWYQPGIGSFTSRDTWQLDPTGSALEANRYAYATGGPLNGVDPSGHRAEMGGGGGGPAVGPYASMGNAGRFGGGGRPSAPRATTRAPARASGQPSKLSNRSQISEKRMRPNQSSPLSNRPHIQEKNMRMKSTTRPGAKSPGRASTYRSPGGNAGRSPGGSRAGSSVSRGKSPGRTNSGVRSGGTKGKAPGAGTQPKAPYRQNPNTGRNPAPAPKHVPKVTWNPGASQTLTLERAIDVRFLNLVGPDDLYDVDPYEYEPDALEPYLVEARDPDRGDAHDDRGESCDAGAGSNWQGNVQYFPRERFKPGKDGCRATGAVAYYGSPDDLADGTATASRNRADAETGSTWLAPPSGFFEITVQDNWQRARGHLIGRQLGGSGTDLRNLIPLHAAANSKVMAGIENKVTDSITHTRQSVRYEVTPVYRMRMSGVPEAVHIRAVGSAGLDVDCYVMNSADWKAEPICTSEKYGRN</sequence>
<dbReference type="NCBIfam" id="NF033679">
    <property type="entry name" value="DNRLRE_dom"/>
    <property type="match status" value="1"/>
</dbReference>
<evidence type="ECO:0000256" key="2">
    <source>
        <dbReference type="ARBA" id="ARBA00022737"/>
    </source>
</evidence>
<dbReference type="Pfam" id="PF25023">
    <property type="entry name" value="TEN_YD-shell"/>
    <property type="match status" value="2"/>
</dbReference>
<dbReference type="KEGG" id="sve:SVEN_7377"/>
<dbReference type="PANTHER" id="PTHR32305">
    <property type="match status" value="1"/>
</dbReference>
<evidence type="ECO:0008006" key="9">
    <source>
        <dbReference type="Google" id="ProtNLM"/>
    </source>
</evidence>
<feature type="compositionally biased region" description="Polar residues" evidence="4">
    <location>
        <begin position="2724"/>
        <end position="2741"/>
    </location>
</feature>
<evidence type="ECO:0000256" key="4">
    <source>
        <dbReference type="SAM" id="MobiDB-lite"/>
    </source>
</evidence>
<evidence type="ECO:0000256" key="1">
    <source>
        <dbReference type="ARBA" id="ARBA00022729"/>
    </source>
</evidence>
<dbReference type="PATRIC" id="fig|953739.5.peg.2609"/>
<keyword evidence="8" id="KW-1185">Reference proteome</keyword>
<feature type="domain" description="Laminin G" evidence="5">
    <location>
        <begin position="1355"/>
        <end position="1493"/>
    </location>
</feature>
<dbReference type="Pfam" id="PF13930">
    <property type="entry name" value="Endonuclea_NS_2"/>
    <property type="match status" value="1"/>
</dbReference>
<dbReference type="InterPro" id="IPR056823">
    <property type="entry name" value="TEN-like_YD-shell"/>
</dbReference>
<feature type="compositionally biased region" description="Low complexity" evidence="4">
    <location>
        <begin position="59"/>
        <end position="86"/>
    </location>
</feature>
<evidence type="ECO:0000313" key="7">
    <source>
        <dbReference type="EMBL" id="CCA60663.1"/>
    </source>
</evidence>
<protein>
    <recommendedName>
        <fullName evidence="9">DNRLRE domain-containing protein</fullName>
    </recommendedName>
</protein>
<feature type="compositionally biased region" description="Low complexity" evidence="4">
    <location>
        <begin position="1887"/>
        <end position="1901"/>
    </location>
</feature>
<dbReference type="Pfam" id="PF05593">
    <property type="entry name" value="RHS_repeat"/>
    <property type="match status" value="8"/>
</dbReference>
<dbReference type="InterPro" id="IPR045351">
    <property type="entry name" value="DUF6531"/>
</dbReference>
<dbReference type="InterPro" id="IPR006558">
    <property type="entry name" value="LamG-like"/>
</dbReference>
<feature type="region of interest" description="Disordered" evidence="4">
    <location>
        <begin position="3139"/>
        <end position="3295"/>
    </location>
</feature>
<organism evidence="7 8">
    <name type="scientific">Streptomyces venezuelae (strain ATCC 10712 / CBS 650.69 / DSM 40230 / JCM 4526 / NBRC 13096 / PD 04745)</name>
    <dbReference type="NCBI Taxonomy" id="953739"/>
    <lineage>
        <taxon>Bacteria</taxon>
        <taxon>Bacillati</taxon>
        <taxon>Actinomycetota</taxon>
        <taxon>Actinomycetes</taxon>
        <taxon>Kitasatosporales</taxon>
        <taxon>Streptomycetaceae</taxon>
        <taxon>Streptomyces</taxon>
    </lineage>
</organism>
<feature type="compositionally biased region" description="Low complexity" evidence="4">
    <location>
        <begin position="3151"/>
        <end position="3165"/>
    </location>
</feature>
<accession>F2R1Z6</accession>
<feature type="compositionally biased region" description="Polar residues" evidence="4">
    <location>
        <begin position="3166"/>
        <end position="3176"/>
    </location>
</feature>
<evidence type="ECO:0000259" key="5">
    <source>
        <dbReference type="SMART" id="SM00282"/>
    </source>
</evidence>
<dbReference type="Gene3D" id="2.60.120.200">
    <property type="match status" value="3"/>
</dbReference>
<reference evidence="7 8" key="1">
    <citation type="journal article" date="2011" name="BMC Genomics">
        <title>Genome-wide analysis of the role of GlnR in Streptomyces venezuelae provides new insights into global nitrogen regulation in actinomycetes.</title>
        <authorList>
            <person name="Pullan S.T."/>
            <person name="Bibb M.J."/>
            <person name="Merrick M."/>
        </authorList>
    </citation>
    <scope>NUCLEOTIDE SEQUENCE [LARGE SCALE GENOMIC DNA]</scope>
    <source>
        <strain evidence="8">ATCC 10712 / CBS 650.69 / DSM 40230 / JCM 4526 / NBRC 13096 / PD 04745</strain>
    </source>
</reference>
<feature type="region of interest" description="Disordered" evidence="4">
    <location>
        <begin position="1872"/>
        <end position="1911"/>
    </location>
</feature>
<keyword evidence="2" id="KW-0677">Repeat</keyword>
<dbReference type="CDD" id="cd00110">
    <property type="entry name" value="LamG"/>
    <property type="match status" value="2"/>
</dbReference>
<dbReference type="InterPro" id="IPR001791">
    <property type="entry name" value="Laminin_G"/>
</dbReference>
<dbReference type="SMART" id="SM00560">
    <property type="entry name" value="LamGL"/>
    <property type="match status" value="1"/>
</dbReference>
<dbReference type="PANTHER" id="PTHR32305:SF15">
    <property type="entry name" value="PROTEIN RHSA-RELATED"/>
    <property type="match status" value="1"/>
</dbReference>
<dbReference type="SUPFAM" id="SSF49899">
    <property type="entry name" value="Concanavalin A-like lectins/glucanases"/>
    <property type="match status" value="3"/>
</dbReference>
<dbReference type="HOGENOM" id="CLU_000256_0_0_11"/>
<dbReference type="eggNOG" id="COG3209">
    <property type="taxonomic scope" value="Bacteria"/>
</dbReference>
<dbReference type="InterPro" id="IPR044929">
    <property type="entry name" value="DNA/RNA_non-sp_Endonuclease_sf"/>
</dbReference>
<dbReference type="InterPro" id="IPR044927">
    <property type="entry name" value="Endonuclea_NS_2"/>
</dbReference>
<evidence type="ECO:0000313" key="8">
    <source>
        <dbReference type="Proteomes" id="UP000006854"/>
    </source>
</evidence>
<dbReference type="InterPro" id="IPR013783">
    <property type="entry name" value="Ig-like_fold"/>
</dbReference>
<dbReference type="InterPro" id="IPR022385">
    <property type="entry name" value="Rhs_assc_core"/>
</dbReference>
<dbReference type="InterPro" id="IPR031325">
    <property type="entry name" value="RHS_repeat"/>
</dbReference>
<feature type="region of interest" description="Disordered" evidence="4">
    <location>
        <begin position="2718"/>
        <end position="2747"/>
    </location>
</feature>
<feature type="compositionally biased region" description="Basic and acidic residues" evidence="4">
    <location>
        <begin position="1841"/>
        <end position="1858"/>
    </location>
</feature>
<evidence type="ECO:0000256" key="3">
    <source>
        <dbReference type="ARBA" id="ARBA00023157"/>
    </source>
</evidence>
<dbReference type="Pfam" id="PF20148">
    <property type="entry name" value="DUF6531"/>
    <property type="match status" value="1"/>
</dbReference>
<dbReference type="InterPro" id="IPR006530">
    <property type="entry name" value="YD"/>
</dbReference>
<name>F2R1Z6_STRVP</name>
<dbReference type="NCBIfam" id="TIGR03696">
    <property type="entry name" value="Rhs_assc_core"/>
    <property type="match status" value="1"/>
</dbReference>
<dbReference type="Proteomes" id="UP000006854">
    <property type="component" value="Chromosome"/>
</dbReference>
<dbReference type="EMBL" id="FR845719">
    <property type="protein sequence ID" value="CCA60663.1"/>
    <property type="molecule type" value="Genomic_DNA"/>
</dbReference>
<dbReference type="InterPro" id="IPR050708">
    <property type="entry name" value="T6SS_VgrG/RHS"/>
</dbReference>
<feature type="region of interest" description="Disordered" evidence="4">
    <location>
        <begin position="35"/>
        <end position="86"/>
    </location>
</feature>
<dbReference type="Gene3D" id="2.180.10.10">
    <property type="entry name" value="RHS repeat-associated core"/>
    <property type="match status" value="3"/>
</dbReference>
<feature type="domain" description="Laminin G" evidence="5">
    <location>
        <begin position="1074"/>
        <end position="1212"/>
    </location>
</feature>
<keyword evidence="1" id="KW-0732">Signal</keyword>
<feature type="region of interest" description="Disordered" evidence="4">
    <location>
        <begin position="1841"/>
        <end position="1860"/>
    </location>
</feature>
<dbReference type="STRING" id="953739.SVEN_7377"/>
<dbReference type="Gene3D" id="3.40.570.10">
    <property type="entry name" value="Extracellular Endonuclease, subunit A"/>
    <property type="match status" value="1"/>
</dbReference>
<feature type="region of interest" description="Disordered" evidence="4">
    <location>
        <begin position="106"/>
        <end position="132"/>
    </location>
</feature>
<dbReference type="SMART" id="SM00282">
    <property type="entry name" value="LamG"/>
    <property type="match status" value="3"/>
</dbReference>
<dbReference type="Gene3D" id="2.60.40.10">
    <property type="entry name" value="Immunoglobulins"/>
    <property type="match status" value="1"/>
</dbReference>